<dbReference type="EMBL" id="JAAXOM010000007">
    <property type="protein sequence ID" value="NKX90589.1"/>
    <property type="molecule type" value="Genomic_DNA"/>
</dbReference>
<dbReference type="Pfam" id="PF00652">
    <property type="entry name" value="Ricin_B_lectin"/>
    <property type="match status" value="1"/>
</dbReference>
<evidence type="ECO:0000259" key="1">
    <source>
        <dbReference type="SMART" id="SM00458"/>
    </source>
</evidence>
<dbReference type="InterPro" id="IPR000772">
    <property type="entry name" value="Ricin_B_lectin"/>
</dbReference>
<gene>
    <name evidence="2" type="ORF">HGA10_25210</name>
</gene>
<dbReference type="PROSITE" id="PS50231">
    <property type="entry name" value="RICIN_B_LECTIN"/>
    <property type="match status" value="1"/>
</dbReference>
<organism evidence="2 3">
    <name type="scientific">Nocardia coubleae</name>
    <dbReference type="NCBI Taxonomy" id="356147"/>
    <lineage>
        <taxon>Bacteria</taxon>
        <taxon>Bacillati</taxon>
        <taxon>Actinomycetota</taxon>
        <taxon>Actinomycetes</taxon>
        <taxon>Mycobacteriales</taxon>
        <taxon>Nocardiaceae</taxon>
        <taxon>Nocardia</taxon>
    </lineage>
</organism>
<accession>A0A846WAX6</accession>
<name>A0A846WAX6_9NOCA</name>
<evidence type="ECO:0000313" key="2">
    <source>
        <dbReference type="EMBL" id="NKX90589.1"/>
    </source>
</evidence>
<keyword evidence="3" id="KW-1185">Reference proteome</keyword>
<reference evidence="2 3" key="1">
    <citation type="submission" date="2020-04" db="EMBL/GenBank/DDBJ databases">
        <title>MicrobeNet Type strains.</title>
        <authorList>
            <person name="Nicholson A.C."/>
        </authorList>
    </citation>
    <scope>NUCLEOTIDE SEQUENCE [LARGE SCALE GENOMIC DNA]</scope>
    <source>
        <strain evidence="2 3">DSM 44960</strain>
    </source>
</reference>
<dbReference type="Proteomes" id="UP000572007">
    <property type="component" value="Unassembled WGS sequence"/>
</dbReference>
<protein>
    <submittedName>
        <fullName evidence="2">RICIN domain-containing protein</fullName>
    </submittedName>
</protein>
<dbReference type="SUPFAM" id="SSF50370">
    <property type="entry name" value="Ricin B-like lectins"/>
    <property type="match status" value="1"/>
</dbReference>
<dbReference type="SMART" id="SM00458">
    <property type="entry name" value="RICIN"/>
    <property type="match status" value="1"/>
</dbReference>
<feature type="domain" description="Ricin B lectin" evidence="1">
    <location>
        <begin position="49"/>
        <end position="182"/>
    </location>
</feature>
<proteinExistence type="predicted"/>
<comment type="caution">
    <text evidence="2">The sequence shown here is derived from an EMBL/GenBank/DDBJ whole genome shotgun (WGS) entry which is preliminary data.</text>
</comment>
<evidence type="ECO:0000313" key="3">
    <source>
        <dbReference type="Proteomes" id="UP000572007"/>
    </source>
</evidence>
<sequence>MKNSSTGEVSRTGRKGPGRLARRLVGSLGTGAVVAAVATLVFAPASSAAAITMPNGLNTGLCLDALTLDGRTVANGARAQVWSCNGGAQQKWIPGPNGSLRNGLDQRLCLDALTLDGRTLHGHVQVWTCNGGAQQQWIVGPSHSLRNGLDQRVCLDAVTLDGHTLNGRVQVYPCNGGAQQQW</sequence>
<dbReference type="Gene3D" id="2.80.10.50">
    <property type="match status" value="2"/>
</dbReference>
<dbReference type="RefSeq" id="WP_084457286.1">
    <property type="nucleotide sequence ID" value="NZ_JAAXOM010000007.1"/>
</dbReference>
<dbReference type="AlphaFoldDB" id="A0A846WAX6"/>
<dbReference type="InterPro" id="IPR035992">
    <property type="entry name" value="Ricin_B-like_lectins"/>
</dbReference>